<evidence type="ECO:0000256" key="7">
    <source>
        <dbReference type="ARBA" id="ARBA00023146"/>
    </source>
</evidence>
<name>A0A481Z0C3_9VIRU</name>
<dbReference type="GO" id="GO:0004816">
    <property type="term" value="F:asparagine-tRNA ligase activity"/>
    <property type="evidence" value="ECO:0007669"/>
    <property type="project" value="UniProtKB-EC"/>
</dbReference>
<evidence type="ECO:0000256" key="1">
    <source>
        <dbReference type="ARBA" id="ARBA00008226"/>
    </source>
</evidence>
<dbReference type="CDD" id="cd00776">
    <property type="entry name" value="AsxRS_core"/>
    <property type="match status" value="1"/>
</dbReference>
<dbReference type="GO" id="GO:0005524">
    <property type="term" value="F:ATP binding"/>
    <property type="evidence" value="ECO:0007669"/>
    <property type="project" value="UniProtKB-KW"/>
</dbReference>
<dbReference type="InterPro" id="IPR012340">
    <property type="entry name" value="NA-bd_OB-fold"/>
</dbReference>
<dbReference type="InterPro" id="IPR002312">
    <property type="entry name" value="Asp/Asn-tRNA-synth_IIb"/>
</dbReference>
<dbReference type="PANTHER" id="PTHR22594">
    <property type="entry name" value="ASPARTYL/LYSYL-TRNA SYNTHETASE"/>
    <property type="match status" value="1"/>
</dbReference>
<evidence type="ECO:0000313" key="9">
    <source>
        <dbReference type="EMBL" id="QBK88234.1"/>
    </source>
</evidence>
<dbReference type="PRINTS" id="PR01042">
    <property type="entry name" value="TRNASYNTHASP"/>
</dbReference>
<evidence type="ECO:0000256" key="2">
    <source>
        <dbReference type="ARBA" id="ARBA00012816"/>
    </source>
</evidence>
<keyword evidence="7 9" id="KW-0030">Aminoacyl-tRNA synthetase</keyword>
<evidence type="ECO:0000256" key="3">
    <source>
        <dbReference type="ARBA" id="ARBA00022598"/>
    </source>
</evidence>
<dbReference type="InterPro" id="IPR045864">
    <property type="entry name" value="aa-tRNA-synth_II/BPL/LPL"/>
</dbReference>
<dbReference type="EC" id="6.1.1.22" evidence="2"/>
<dbReference type="InterPro" id="IPR004364">
    <property type="entry name" value="Aa-tRNA-synt_II"/>
</dbReference>
<feature type="domain" description="Aminoacyl-transfer RNA synthetases class-II family profile" evidence="8">
    <location>
        <begin position="134"/>
        <end position="425"/>
    </location>
</feature>
<dbReference type="InterPro" id="IPR006195">
    <property type="entry name" value="aa-tRNA-synth_II"/>
</dbReference>
<dbReference type="Gene3D" id="2.40.50.140">
    <property type="entry name" value="Nucleic acid-binding proteins"/>
    <property type="match status" value="1"/>
</dbReference>
<keyword evidence="4" id="KW-0547">Nucleotide-binding</keyword>
<sequence>MSYLTVSEIYSQAETLVSQKTVLIIRAWVCVHRTGDAGKLQFVWLKDGSTMKEIQAVFHGELTKLDYLASVEIEGFLIKSVGHGQDWELDAKTITIVGDCPAETFPLPRKKLPMAVLRQYPHLRMRTNTMQAVFRIRHQLWMTLMEFFHQRGYISIHTPIITRSDCEGAGDAFRVDASKDFFPTQAYLTVSGQLEAEMAATALGKVFTCGPTFRAEHSNTPRHLSEFWMIEPEMVWHDLDDTITVAQELVSHCVADVSSKCKEELAVLQHSLKLPTFKRITYTKAVEIIREYKCKFETVPEWGDDLGTAQERFLTDEYFECPVVVTHYPREMKAFYMHQEPGGHTVACFDLLLPGIGEVIGGSQREIRLDVLEKEIERRGMDKTQYQRYLDLRRFGNVPHAGFGLGFERIVRYVTNTDNIRDVIPFPVYYQHLS</sequence>
<dbReference type="PROSITE" id="PS50862">
    <property type="entry name" value="AA_TRNA_LIGASE_II"/>
    <property type="match status" value="1"/>
</dbReference>
<reference evidence="9" key="1">
    <citation type="journal article" date="2019" name="MBio">
        <title>Virus Genomes from Deep Sea Sediments Expand the Ocean Megavirome and Support Independent Origins of Viral Gigantism.</title>
        <authorList>
            <person name="Backstrom D."/>
            <person name="Yutin N."/>
            <person name="Jorgensen S.L."/>
            <person name="Dharamshi J."/>
            <person name="Homa F."/>
            <person name="Zaremba-Niedwiedzka K."/>
            <person name="Spang A."/>
            <person name="Wolf Y.I."/>
            <person name="Koonin E.V."/>
            <person name="Ettema T.J."/>
        </authorList>
    </citation>
    <scope>NUCLEOTIDE SEQUENCE</scope>
</reference>
<evidence type="ECO:0000256" key="5">
    <source>
        <dbReference type="ARBA" id="ARBA00022840"/>
    </source>
</evidence>
<organism evidence="9">
    <name type="scientific">Marseillevirus LCMAC202</name>
    <dbReference type="NCBI Taxonomy" id="2506606"/>
    <lineage>
        <taxon>Viruses</taxon>
        <taxon>Varidnaviria</taxon>
        <taxon>Bamfordvirae</taxon>
        <taxon>Nucleocytoviricota</taxon>
        <taxon>Megaviricetes</taxon>
        <taxon>Pimascovirales</taxon>
        <taxon>Pimascovirales incertae sedis</taxon>
        <taxon>Marseilleviridae</taxon>
    </lineage>
</organism>
<dbReference type="FunFam" id="3.30.930.10:FF:000016">
    <property type="entry name" value="Asparagine--tRNA ligase"/>
    <property type="match status" value="1"/>
</dbReference>
<gene>
    <name evidence="9" type="ORF">LCMAC202_05960</name>
</gene>
<evidence type="ECO:0000259" key="8">
    <source>
        <dbReference type="PROSITE" id="PS50862"/>
    </source>
</evidence>
<accession>A0A481Z0C3</accession>
<dbReference type="SUPFAM" id="SSF50249">
    <property type="entry name" value="Nucleic acid-binding proteins"/>
    <property type="match status" value="1"/>
</dbReference>
<protein>
    <recommendedName>
        <fullName evidence="2">asparagine--tRNA ligase</fullName>
        <ecNumber evidence="2">6.1.1.22</ecNumber>
    </recommendedName>
</protein>
<dbReference type="NCBIfam" id="NF003037">
    <property type="entry name" value="PRK03932.1"/>
    <property type="match status" value="1"/>
</dbReference>
<dbReference type="EMBL" id="MK500380">
    <property type="protein sequence ID" value="QBK88234.1"/>
    <property type="molecule type" value="Genomic_DNA"/>
</dbReference>
<evidence type="ECO:0000256" key="6">
    <source>
        <dbReference type="ARBA" id="ARBA00022917"/>
    </source>
</evidence>
<proteinExistence type="inferred from homology"/>
<comment type="similarity">
    <text evidence="1">Belongs to the class-II aminoacyl-tRNA synthetase family.</text>
</comment>
<dbReference type="Pfam" id="PF00152">
    <property type="entry name" value="tRNA-synt_2"/>
    <property type="match status" value="1"/>
</dbReference>
<keyword evidence="5" id="KW-0067">ATP-binding</keyword>
<evidence type="ECO:0000256" key="4">
    <source>
        <dbReference type="ARBA" id="ARBA00022741"/>
    </source>
</evidence>
<dbReference type="NCBIfam" id="TIGR00457">
    <property type="entry name" value="asnS"/>
    <property type="match status" value="1"/>
</dbReference>
<keyword evidence="6" id="KW-0648">Protein biosynthesis</keyword>
<dbReference type="Gene3D" id="3.30.930.10">
    <property type="entry name" value="Bira Bifunctional Protein, Domain 2"/>
    <property type="match status" value="1"/>
</dbReference>
<dbReference type="PANTHER" id="PTHR22594:SF34">
    <property type="entry name" value="ASPARAGINE--TRNA LIGASE, MITOCHONDRIAL-RELATED"/>
    <property type="match status" value="1"/>
</dbReference>
<dbReference type="InterPro" id="IPR004522">
    <property type="entry name" value="Asn-tRNA-ligase"/>
</dbReference>
<dbReference type="SUPFAM" id="SSF55681">
    <property type="entry name" value="Class II aaRS and biotin synthetases"/>
    <property type="match status" value="1"/>
</dbReference>
<keyword evidence="3" id="KW-0436">Ligase</keyword>